<evidence type="ECO:0000259" key="1">
    <source>
        <dbReference type="PROSITE" id="PS50943"/>
    </source>
</evidence>
<dbReference type="SUPFAM" id="SSF47413">
    <property type="entry name" value="lambda repressor-like DNA-binding domains"/>
    <property type="match status" value="1"/>
</dbReference>
<feature type="domain" description="HTH cro/C1-type" evidence="1">
    <location>
        <begin position="23"/>
        <end position="77"/>
    </location>
</feature>
<dbReference type="Gene3D" id="1.10.260.40">
    <property type="entry name" value="lambda repressor-like DNA-binding domains"/>
    <property type="match status" value="1"/>
</dbReference>
<name>A0A1W1VV61_9DEIO</name>
<dbReference type="SMART" id="SM00530">
    <property type="entry name" value="HTH_XRE"/>
    <property type="match status" value="1"/>
</dbReference>
<keyword evidence="3" id="KW-1185">Reference proteome</keyword>
<organism evidence="2 3">
    <name type="scientific">Deinococcus hopiensis KR-140</name>
    <dbReference type="NCBI Taxonomy" id="695939"/>
    <lineage>
        <taxon>Bacteria</taxon>
        <taxon>Thermotogati</taxon>
        <taxon>Deinococcota</taxon>
        <taxon>Deinococci</taxon>
        <taxon>Deinococcales</taxon>
        <taxon>Deinococcaceae</taxon>
        <taxon>Deinococcus</taxon>
    </lineage>
</organism>
<dbReference type="STRING" id="695939.SAMN00790413_06418"/>
<dbReference type="EMBL" id="FWWU01000010">
    <property type="protein sequence ID" value="SMB97216.1"/>
    <property type="molecule type" value="Genomic_DNA"/>
</dbReference>
<dbReference type="InterPro" id="IPR010982">
    <property type="entry name" value="Lambda_DNA-bd_dom_sf"/>
</dbReference>
<dbReference type="Proteomes" id="UP000192582">
    <property type="component" value="Unassembled WGS sequence"/>
</dbReference>
<proteinExistence type="predicted"/>
<evidence type="ECO:0000313" key="2">
    <source>
        <dbReference type="EMBL" id="SMB97216.1"/>
    </source>
</evidence>
<dbReference type="Pfam" id="PF01381">
    <property type="entry name" value="HTH_3"/>
    <property type="match status" value="1"/>
</dbReference>
<accession>A0A1W1VV61</accession>
<gene>
    <name evidence="2" type="ORF">SAMN00790413_06418</name>
</gene>
<sequence length="88" mass="9608">MIDETSNTLLLMNPTDEQIRTALRAAMAARNVTQAELARRLEVKQPSVAAILSGKRGSIPQSLLDVLEALDLELTAHPRSEAEKSGRK</sequence>
<evidence type="ECO:0000313" key="3">
    <source>
        <dbReference type="Proteomes" id="UP000192582"/>
    </source>
</evidence>
<dbReference type="InterPro" id="IPR001387">
    <property type="entry name" value="Cro/C1-type_HTH"/>
</dbReference>
<dbReference type="CDD" id="cd00093">
    <property type="entry name" value="HTH_XRE"/>
    <property type="match status" value="1"/>
</dbReference>
<protein>
    <submittedName>
        <fullName evidence="2">Helix-turn-helix domain-containing protein</fullName>
    </submittedName>
</protein>
<reference evidence="2 3" key="1">
    <citation type="submission" date="2017-04" db="EMBL/GenBank/DDBJ databases">
        <authorList>
            <person name="Afonso C.L."/>
            <person name="Miller P.J."/>
            <person name="Scott M.A."/>
            <person name="Spackman E."/>
            <person name="Goraichik I."/>
            <person name="Dimitrov K.M."/>
            <person name="Suarez D.L."/>
            <person name="Swayne D.E."/>
        </authorList>
    </citation>
    <scope>NUCLEOTIDE SEQUENCE [LARGE SCALE GENOMIC DNA]</scope>
    <source>
        <strain evidence="2 3">KR-140</strain>
    </source>
</reference>
<dbReference type="AlphaFoldDB" id="A0A1W1VV61"/>
<dbReference type="PROSITE" id="PS50943">
    <property type="entry name" value="HTH_CROC1"/>
    <property type="match status" value="1"/>
</dbReference>
<dbReference type="GO" id="GO:0003677">
    <property type="term" value="F:DNA binding"/>
    <property type="evidence" value="ECO:0007669"/>
    <property type="project" value="InterPro"/>
</dbReference>